<dbReference type="AlphaFoldDB" id="A0A975TZH3"/>
<name>A0A975TZH3_9PROT</name>
<dbReference type="RefSeq" id="WP_218284291.1">
    <property type="nucleotide sequence ID" value="NZ_CP076448.1"/>
</dbReference>
<feature type="transmembrane region" description="Helical" evidence="8">
    <location>
        <begin position="42"/>
        <end position="62"/>
    </location>
</feature>
<keyword evidence="6 8" id="KW-1133">Transmembrane helix</keyword>
<evidence type="ECO:0000256" key="5">
    <source>
        <dbReference type="ARBA" id="ARBA00022692"/>
    </source>
</evidence>
<evidence type="ECO:0000256" key="8">
    <source>
        <dbReference type="SAM" id="Phobius"/>
    </source>
</evidence>
<feature type="transmembrane region" description="Helical" evidence="8">
    <location>
        <begin position="17"/>
        <end position="35"/>
    </location>
</feature>
<keyword evidence="3" id="KW-0813">Transport</keyword>
<gene>
    <name evidence="9" type="ORF">KO353_08735</name>
</gene>
<keyword evidence="5 8" id="KW-0812">Transmembrane</keyword>
<dbReference type="Pfam" id="PF03591">
    <property type="entry name" value="AzlC"/>
    <property type="match status" value="1"/>
</dbReference>
<dbReference type="PANTHER" id="PTHR34979:SF1">
    <property type="entry name" value="INNER MEMBRANE PROTEIN YGAZ"/>
    <property type="match status" value="1"/>
</dbReference>
<proteinExistence type="inferred from homology"/>
<sequence>MAVIATGEGFRRGVRSALPLTLGLLPFGLVVGVLAQGKGLTLLEAVLMSGLVFAGTAQILALESWQDAAPVLSAVVAALAVNLRFALMGPSLAPWLDALSGWRRWLSVGTIVDHAWALSLAEMRAGRQDALFYLGAALALWAAWLVTTAAGHVMGTVVALPPGHPLFFAAPACLIALLVPLWRGVGPDILPWSVAAAVALGVTPILPTPALAVVIGAVAGAAAGAWRDTRARGARR</sequence>
<evidence type="ECO:0000256" key="7">
    <source>
        <dbReference type="ARBA" id="ARBA00023136"/>
    </source>
</evidence>
<comment type="similarity">
    <text evidence="2">Belongs to the AzlC family.</text>
</comment>
<dbReference type="InterPro" id="IPR011606">
    <property type="entry name" value="Brnchd-chn_aa_trnsp_permease"/>
</dbReference>
<evidence type="ECO:0000313" key="9">
    <source>
        <dbReference type="EMBL" id="QXM23431.1"/>
    </source>
</evidence>
<evidence type="ECO:0000313" key="10">
    <source>
        <dbReference type="Proteomes" id="UP000694001"/>
    </source>
</evidence>
<comment type="subcellular location">
    <subcellularLocation>
        <location evidence="1">Cell membrane</location>
        <topology evidence="1">Multi-pass membrane protein</topology>
    </subcellularLocation>
</comment>
<evidence type="ECO:0000256" key="3">
    <source>
        <dbReference type="ARBA" id="ARBA00022448"/>
    </source>
</evidence>
<keyword evidence="10" id="KW-1185">Reference proteome</keyword>
<protein>
    <submittedName>
        <fullName evidence="9">AzlC family ABC transporter permease</fullName>
    </submittedName>
</protein>
<accession>A0A975TZH3</accession>
<feature type="transmembrane region" description="Helical" evidence="8">
    <location>
        <begin position="166"/>
        <end position="182"/>
    </location>
</feature>
<evidence type="ECO:0000256" key="6">
    <source>
        <dbReference type="ARBA" id="ARBA00022989"/>
    </source>
</evidence>
<dbReference type="PANTHER" id="PTHR34979">
    <property type="entry name" value="INNER MEMBRANE PROTEIN YGAZ"/>
    <property type="match status" value="1"/>
</dbReference>
<evidence type="ECO:0000256" key="2">
    <source>
        <dbReference type="ARBA" id="ARBA00010735"/>
    </source>
</evidence>
<organism evidence="9 10">
    <name type="scientific">Elioraea tepida</name>
    <dbReference type="NCBI Taxonomy" id="2843330"/>
    <lineage>
        <taxon>Bacteria</taxon>
        <taxon>Pseudomonadati</taxon>
        <taxon>Pseudomonadota</taxon>
        <taxon>Alphaproteobacteria</taxon>
        <taxon>Acetobacterales</taxon>
        <taxon>Elioraeaceae</taxon>
        <taxon>Elioraea</taxon>
    </lineage>
</organism>
<keyword evidence="4" id="KW-1003">Cell membrane</keyword>
<dbReference type="Proteomes" id="UP000694001">
    <property type="component" value="Chromosome"/>
</dbReference>
<feature type="transmembrane region" description="Helical" evidence="8">
    <location>
        <begin position="68"/>
        <end position="87"/>
    </location>
</feature>
<reference evidence="9" key="1">
    <citation type="submission" date="2021-06" db="EMBL/GenBank/DDBJ databases">
        <title>Elioraea tepida, sp. nov., a moderately thermophilic aerobic anoxygenic phototrophic bacterium isolated from an alkaline siliceous hot spring mat community in Yellowstone National Park, WY, USA.</title>
        <authorList>
            <person name="Saini M.K."/>
            <person name="Yoshida S."/>
            <person name="Sebastian A."/>
            <person name="Hirose S."/>
            <person name="Hara E."/>
            <person name="Tamaki H."/>
            <person name="Soulier N.T."/>
            <person name="Albert I."/>
            <person name="Hanada S."/>
            <person name="Bryant D.A."/>
            <person name="Tank M."/>
        </authorList>
    </citation>
    <scope>NUCLEOTIDE SEQUENCE</scope>
    <source>
        <strain evidence="9">MS-P2</strain>
    </source>
</reference>
<feature type="transmembrane region" description="Helical" evidence="8">
    <location>
        <begin position="130"/>
        <end position="154"/>
    </location>
</feature>
<dbReference type="GO" id="GO:0005886">
    <property type="term" value="C:plasma membrane"/>
    <property type="evidence" value="ECO:0007669"/>
    <property type="project" value="UniProtKB-SubCell"/>
</dbReference>
<keyword evidence="7 8" id="KW-0472">Membrane</keyword>
<dbReference type="KEGG" id="elio:KO353_08735"/>
<evidence type="ECO:0000256" key="1">
    <source>
        <dbReference type="ARBA" id="ARBA00004651"/>
    </source>
</evidence>
<dbReference type="EMBL" id="CP076448">
    <property type="protein sequence ID" value="QXM23431.1"/>
    <property type="molecule type" value="Genomic_DNA"/>
</dbReference>
<evidence type="ECO:0000256" key="4">
    <source>
        <dbReference type="ARBA" id="ARBA00022475"/>
    </source>
</evidence>
<dbReference type="GO" id="GO:1903785">
    <property type="term" value="P:L-valine transmembrane transport"/>
    <property type="evidence" value="ECO:0007669"/>
    <property type="project" value="TreeGrafter"/>
</dbReference>